<dbReference type="AlphaFoldDB" id="W7XBG9"/>
<keyword evidence="2" id="KW-1185">Reference proteome</keyword>
<dbReference type="GeneID" id="24441778"/>
<evidence type="ECO:0000313" key="2">
    <source>
        <dbReference type="Proteomes" id="UP000009168"/>
    </source>
</evidence>
<dbReference type="RefSeq" id="XP_012656442.1">
    <property type="nucleotide sequence ID" value="XM_012800988.1"/>
</dbReference>
<gene>
    <name evidence="1" type="ORF">TTHERM_001131811</name>
</gene>
<dbReference type="Proteomes" id="UP000009168">
    <property type="component" value="Unassembled WGS sequence"/>
</dbReference>
<dbReference type="InParanoid" id="W7XBG9"/>
<dbReference type="KEGG" id="tet:TTHERM_001131811"/>
<organism evidence="1 2">
    <name type="scientific">Tetrahymena thermophila (strain SB210)</name>
    <dbReference type="NCBI Taxonomy" id="312017"/>
    <lineage>
        <taxon>Eukaryota</taxon>
        <taxon>Sar</taxon>
        <taxon>Alveolata</taxon>
        <taxon>Ciliophora</taxon>
        <taxon>Intramacronucleata</taxon>
        <taxon>Oligohymenophorea</taxon>
        <taxon>Hymenostomatida</taxon>
        <taxon>Tetrahymenina</taxon>
        <taxon>Tetrahymenidae</taxon>
        <taxon>Tetrahymena</taxon>
    </lineage>
</organism>
<sequence>MLIFILLEVNSNSIYQLLSSNTLLKQMTSYLFMEELLIKPRKLKVQYKLQIFIIQIILQFKQCCHLHFSTIQNPIMRPVKVLILLNHMILDAEIGLYMLKITKVFLFMSHTLMQQQEIFQ</sequence>
<evidence type="ECO:0000313" key="1">
    <source>
        <dbReference type="EMBL" id="EWS71021.1"/>
    </source>
</evidence>
<dbReference type="EMBL" id="GG662232">
    <property type="protein sequence ID" value="EWS71021.1"/>
    <property type="molecule type" value="Genomic_DNA"/>
</dbReference>
<reference evidence="2" key="1">
    <citation type="journal article" date="2006" name="PLoS Biol.">
        <title>Macronuclear genome sequence of the ciliate Tetrahymena thermophila, a model eukaryote.</title>
        <authorList>
            <person name="Eisen J.A."/>
            <person name="Coyne R.S."/>
            <person name="Wu M."/>
            <person name="Wu D."/>
            <person name="Thiagarajan M."/>
            <person name="Wortman J.R."/>
            <person name="Badger J.H."/>
            <person name="Ren Q."/>
            <person name="Amedeo P."/>
            <person name="Jones K.M."/>
            <person name="Tallon L.J."/>
            <person name="Delcher A.L."/>
            <person name="Salzberg S.L."/>
            <person name="Silva J.C."/>
            <person name="Haas B.J."/>
            <person name="Majoros W.H."/>
            <person name="Farzad M."/>
            <person name="Carlton J.M."/>
            <person name="Smith R.K. Jr."/>
            <person name="Garg J."/>
            <person name="Pearlman R.E."/>
            <person name="Karrer K.M."/>
            <person name="Sun L."/>
            <person name="Manning G."/>
            <person name="Elde N.C."/>
            <person name="Turkewitz A.P."/>
            <person name="Asai D.J."/>
            <person name="Wilkes D.E."/>
            <person name="Wang Y."/>
            <person name="Cai H."/>
            <person name="Collins K."/>
            <person name="Stewart B.A."/>
            <person name="Lee S.R."/>
            <person name="Wilamowska K."/>
            <person name="Weinberg Z."/>
            <person name="Ruzzo W.L."/>
            <person name="Wloga D."/>
            <person name="Gaertig J."/>
            <person name="Frankel J."/>
            <person name="Tsao C.-C."/>
            <person name="Gorovsky M.A."/>
            <person name="Keeling P.J."/>
            <person name="Waller R.F."/>
            <person name="Patron N.J."/>
            <person name="Cherry J.M."/>
            <person name="Stover N.A."/>
            <person name="Krieger C.J."/>
            <person name="del Toro C."/>
            <person name="Ryder H.F."/>
            <person name="Williamson S.C."/>
            <person name="Barbeau R.A."/>
            <person name="Hamilton E.P."/>
            <person name="Orias E."/>
        </authorList>
    </citation>
    <scope>NUCLEOTIDE SEQUENCE [LARGE SCALE GENOMIC DNA]</scope>
    <source>
        <strain evidence="2">SB210</strain>
    </source>
</reference>
<name>W7XBG9_TETTS</name>
<protein>
    <submittedName>
        <fullName evidence="1">Uncharacterized protein</fullName>
    </submittedName>
</protein>
<accession>W7XBG9</accession>
<proteinExistence type="predicted"/>